<feature type="domain" description="IgGFc-binding protein N-terminal" evidence="1">
    <location>
        <begin position="135"/>
        <end position="457"/>
    </location>
</feature>
<dbReference type="Proteomes" id="UP001596043">
    <property type="component" value="Unassembled WGS sequence"/>
</dbReference>
<comment type="caution">
    <text evidence="2">The sequence shown here is derived from an EMBL/GenBank/DDBJ whole genome shotgun (WGS) entry which is preliminary data.</text>
</comment>
<name>A0ABV9I3G5_9FLAO</name>
<evidence type="ECO:0000313" key="3">
    <source>
        <dbReference type="Proteomes" id="UP001596043"/>
    </source>
</evidence>
<organism evidence="2 3">
    <name type="scientific">Dokdonia ponticola</name>
    <dbReference type="NCBI Taxonomy" id="2041041"/>
    <lineage>
        <taxon>Bacteria</taxon>
        <taxon>Pseudomonadati</taxon>
        <taxon>Bacteroidota</taxon>
        <taxon>Flavobacteriia</taxon>
        <taxon>Flavobacteriales</taxon>
        <taxon>Flavobacteriaceae</taxon>
        <taxon>Dokdonia</taxon>
    </lineage>
</organism>
<dbReference type="RefSeq" id="WP_379983038.1">
    <property type="nucleotide sequence ID" value="NZ_JBHSFV010000029.1"/>
</dbReference>
<gene>
    <name evidence="2" type="ORF">ACFO3O_22325</name>
</gene>
<proteinExistence type="predicted"/>
<protein>
    <submittedName>
        <fullName evidence="2">IgGFc-binding protein</fullName>
    </submittedName>
</protein>
<keyword evidence="3" id="KW-1185">Reference proteome</keyword>
<dbReference type="InterPro" id="IPR035234">
    <property type="entry name" value="IgGFc-bd_N"/>
</dbReference>
<reference evidence="3" key="1">
    <citation type="journal article" date="2019" name="Int. J. Syst. Evol. Microbiol.">
        <title>The Global Catalogue of Microorganisms (GCM) 10K type strain sequencing project: providing services to taxonomists for standard genome sequencing and annotation.</title>
        <authorList>
            <consortium name="The Broad Institute Genomics Platform"/>
            <consortium name="The Broad Institute Genome Sequencing Center for Infectious Disease"/>
            <person name="Wu L."/>
            <person name="Ma J."/>
        </authorList>
    </citation>
    <scope>NUCLEOTIDE SEQUENCE [LARGE SCALE GENOMIC DNA]</scope>
    <source>
        <strain evidence="3">YJ-61-S</strain>
    </source>
</reference>
<sequence>MKLKYIAFLLFSFLYIIPSIAQLGSTHYIPPLHARPGSDITTATVYLSTPFPTPINVTISRGDGTILTTLTISQGNPALYNPGAAGNSPVIAQATELNTPIVGKGLILESTQLFYVSLRTYSFNHAGYLTAKGEDALGQSFRLGSAPINPSNGAHNFFASIMATEDNTAITFSDYDAANMVFQNGLTPNQTLNAGETFVVSGYSGDPDNNEGFIGALLTADKPIVVNSGNLRGTMPNPDTNAANWSDHMIDQIVDESATGFEYMLIRGGGNPVSERPLIIANQDNTEIFVNGNPIGVTLNTGEYFILNDDNLYLPADPNAVHRNMFISTNDDTKSIYVYQFLAGRSGANNQTITPPDVPDATPGMNFIPPLSCFFQNSVDLIPSVDEIYPGSIEDYVGNLLITSRVGNTVSVNGTVIPAASALQNPGTPDWETYFLADQMGNASIIADGPIAVGLFGSDNRNVALGLGGSAGFGGYYSGFAVTPQDTDTDVCTDAGLINLLDRFDGNPPTGGTWTPPLDSGTDIFDPLTDPISNPSLIYNYVAVGDCDPIDVNITVTIVDTPVLDLIPNVDACETFTLPDPSTISGTFLNNPEYYDAPQFNPTASVVDWTIPITTTTTLFVFDQNEADPDNCTAEISFTVFVNDTAVANPVPDQIVCDDPTNDGLSIFDLTALEATILGTQSPLSYTVTFHTTPADATNGDAPIMTPGAFSSGTTTIFARVENNLSDVCFDTTPINLVVRVLPIAIAPPPQILCDDTSNDGFEIFNLDSLIPTILNGLDPASFSVTFHLSQVDADMNTAALTGTNAYNSEDDIIFVRVENNLLTDCFTTTSFTLTVQARPIPLDPGPFIVCDNASDGSDTNGFTVFNLASLNGTILGAQDPTAFTLTYHIDANDALLDQNPLPLSFTNTDPGGQTIFARLENDAFADCFTAIPIVLEVAPLPVIIDPAPLLTQCDDDTDGFSVFNLTEAESLISSDAANETFQYFDSLGNPIADPIAYTNSVINNETLDVLVTTVNGCSRPAQLLLEVDTSQIPPDFLVPFEECDTDGDGVAVFDFTTATPQILALFPPGQLLTVTYYETLQEALTEVNAIADISNYANNLAFTDVNGVQGIYVRVDGDTANDCVGLGIHVQLTVLPNPVLNTDVSDFIECSD</sequence>
<evidence type="ECO:0000259" key="1">
    <source>
        <dbReference type="Pfam" id="PF17517"/>
    </source>
</evidence>
<dbReference type="EMBL" id="JBHSFV010000029">
    <property type="protein sequence ID" value="MFC4636658.1"/>
    <property type="molecule type" value="Genomic_DNA"/>
</dbReference>
<feature type="non-terminal residue" evidence="2">
    <location>
        <position position="1153"/>
    </location>
</feature>
<evidence type="ECO:0000313" key="2">
    <source>
        <dbReference type="EMBL" id="MFC4636658.1"/>
    </source>
</evidence>
<accession>A0ABV9I3G5</accession>
<dbReference type="Pfam" id="PF17517">
    <property type="entry name" value="IgGFc_binding"/>
    <property type="match status" value="1"/>
</dbReference>